<keyword evidence="2" id="KW-0812">Transmembrane</keyword>
<feature type="domain" description="Antistasin-like" evidence="5">
    <location>
        <begin position="421"/>
        <end position="449"/>
    </location>
</feature>
<dbReference type="Pfam" id="PF00093">
    <property type="entry name" value="VWC"/>
    <property type="match status" value="2"/>
</dbReference>
<dbReference type="OrthoDB" id="5976811at2759"/>
<dbReference type="Proteomes" id="UP000186922">
    <property type="component" value="Unassembled WGS sequence"/>
</dbReference>
<dbReference type="SUPFAM" id="SSF57603">
    <property type="entry name" value="FnI-like domain"/>
    <property type="match status" value="5"/>
</dbReference>
<dbReference type="PANTHER" id="PTHR46439:SF1">
    <property type="entry name" value="CYSTEINE-RICH MOTOR NEURON 1 PROTEIN"/>
    <property type="match status" value="1"/>
</dbReference>
<dbReference type="InterPro" id="IPR052624">
    <property type="entry name" value="CRIM1"/>
</dbReference>
<keyword evidence="3" id="KW-0732">Signal</keyword>
<evidence type="ECO:0000259" key="5">
    <source>
        <dbReference type="PROSITE" id="PS51252"/>
    </source>
</evidence>
<evidence type="ECO:0008006" key="8">
    <source>
        <dbReference type="Google" id="ProtNLM"/>
    </source>
</evidence>
<dbReference type="AlphaFoldDB" id="A0A1D1VF23"/>
<dbReference type="InterPro" id="IPR001007">
    <property type="entry name" value="VWF_dom"/>
</dbReference>
<sequence>MKDYPTIIVLAILGGVVLTTVHSECPGDSIVDTDRKICICRECPLPPECAVDHHVEILQLGSKIPGRCCADYACFPDAGEDYEDIDCDAIDCPEPVDTFLECPSDSILLQNSTERYNEWTLAEKCCPFSPRCVCKAEDTCPVPQCATGEKFILTKRGDWKPGSCCDVHACVPYPGLAMDRHNGGRRDDELTTCVYNGSKYHDGSVWSDAGNCTHCHCKNGVSECKEANCPRLHCDHPRVKVGECCPVCEGCEDDSGVVRSDMERWQLSDCVHCVCEKEQIRCNVEECQINCMNPVSVAGQCCPQCADDPGSLILQPAHCAETFLNGCNRLCRHGYIRGSDDCFRCECQIENCSLNCEMGYDKDLVTGEDICQCLGTSLQTVNISASTTPLLQCRNSTRCQAGCTLKIDQRGCAVCSCQEPCPEFRLEDCPAECPRGYQHDNRSCLTCQCLHGGGHQATTGATSEHHELPTTSPRPTQSLSSNGSPLDCFSRRDLDLVPWMEGCHECACLKGDKYCSLRPRLASGEGAKEEKVCRGARTMKFGFCDASRGTYVLSTKWSNLSSCTECICSSGTVYCKSAQCPSLKCAGELVQYEEACCPSCQVLAINSPRIDTSLTKDYLVANRKKVSCQIHDVIQPSGSSWWETPCKACECFDGATRCKEVKCPRLQCVDSLQVWQQGRCCPFCVYNSSAPAEATSNTSKCQSNGQVYFNDERWNPQACTTCVCEEGRSVCEPDPACGGLRENTTVSGHPDETTSSDKTVFIVILLVAVLAAMVLGGVLILTRYRRRQRKGYRSPITSYPDHSASGSLDGSSSTPLKKLPRSLFKFGLP</sequence>
<feature type="signal peptide" evidence="3">
    <location>
        <begin position="1"/>
        <end position="23"/>
    </location>
</feature>
<dbReference type="Gene3D" id="6.20.200.20">
    <property type="match status" value="4"/>
</dbReference>
<dbReference type="GO" id="GO:0004867">
    <property type="term" value="F:serine-type endopeptidase inhibitor activity"/>
    <property type="evidence" value="ECO:0007669"/>
    <property type="project" value="InterPro"/>
</dbReference>
<dbReference type="CDD" id="cd12087">
    <property type="entry name" value="TM_EGFR-like"/>
    <property type="match status" value="1"/>
</dbReference>
<feature type="domain" description="VWFC" evidence="4">
    <location>
        <begin position="626"/>
        <end position="685"/>
    </location>
</feature>
<keyword evidence="2" id="KW-0472">Membrane</keyword>
<feature type="domain" description="VWFC" evidence="4">
    <location>
        <begin position="191"/>
        <end position="249"/>
    </location>
</feature>
<accession>A0A1D1VF23</accession>
<dbReference type="PROSITE" id="PS01208">
    <property type="entry name" value="VWFC_1"/>
    <property type="match status" value="3"/>
</dbReference>
<evidence type="ECO:0000259" key="4">
    <source>
        <dbReference type="PROSITE" id="PS50184"/>
    </source>
</evidence>
<dbReference type="EMBL" id="BDGG01000004">
    <property type="protein sequence ID" value="GAU98357.1"/>
    <property type="molecule type" value="Genomic_DNA"/>
</dbReference>
<name>A0A1D1VF23_RAMVA</name>
<evidence type="ECO:0000256" key="3">
    <source>
        <dbReference type="SAM" id="SignalP"/>
    </source>
</evidence>
<feature type="region of interest" description="Disordered" evidence="1">
    <location>
        <begin position="792"/>
        <end position="814"/>
    </location>
</feature>
<proteinExistence type="predicted"/>
<dbReference type="PROSITE" id="PS51252">
    <property type="entry name" value="ANTISTASIN"/>
    <property type="match status" value="1"/>
</dbReference>
<dbReference type="Pfam" id="PF23334">
    <property type="entry name" value="VWC2L_2nd"/>
    <property type="match status" value="1"/>
</dbReference>
<dbReference type="GO" id="GO:0005886">
    <property type="term" value="C:plasma membrane"/>
    <property type="evidence" value="ECO:0007669"/>
    <property type="project" value="TreeGrafter"/>
</dbReference>
<gene>
    <name evidence="6" type="primary">RvY_09514</name>
    <name evidence="6" type="synonym">RvY_09514.1</name>
    <name evidence="6" type="ORF">RvY_09514-1</name>
</gene>
<dbReference type="PROSITE" id="PS50184">
    <property type="entry name" value="VWFC_2"/>
    <property type="match status" value="3"/>
</dbReference>
<feature type="compositionally biased region" description="Low complexity" evidence="1">
    <location>
        <begin position="803"/>
        <end position="813"/>
    </location>
</feature>
<keyword evidence="7" id="KW-1185">Reference proteome</keyword>
<organism evidence="6 7">
    <name type="scientific">Ramazzottius varieornatus</name>
    <name type="common">Water bear</name>
    <name type="synonym">Tardigrade</name>
    <dbReference type="NCBI Taxonomy" id="947166"/>
    <lineage>
        <taxon>Eukaryota</taxon>
        <taxon>Metazoa</taxon>
        <taxon>Ecdysozoa</taxon>
        <taxon>Tardigrada</taxon>
        <taxon>Eutardigrada</taxon>
        <taxon>Parachela</taxon>
        <taxon>Hypsibioidea</taxon>
        <taxon>Ramazzottiidae</taxon>
        <taxon>Ramazzottius</taxon>
    </lineage>
</organism>
<dbReference type="PANTHER" id="PTHR46439">
    <property type="entry name" value="CYSTEINE-RICH MOTOR NEURON 1 PROTEIN"/>
    <property type="match status" value="1"/>
</dbReference>
<evidence type="ECO:0000256" key="2">
    <source>
        <dbReference type="SAM" id="Phobius"/>
    </source>
</evidence>
<feature type="chain" id="PRO_5008898364" description="VWFC domain-containing protein" evidence="3">
    <location>
        <begin position="24"/>
        <end position="829"/>
    </location>
</feature>
<dbReference type="InterPro" id="IPR004094">
    <property type="entry name" value="Antistasin-like"/>
</dbReference>
<keyword evidence="2" id="KW-1133">Transmembrane helix</keyword>
<dbReference type="Pfam" id="PF02822">
    <property type="entry name" value="Antistasin"/>
    <property type="match status" value="1"/>
</dbReference>
<evidence type="ECO:0000256" key="1">
    <source>
        <dbReference type="SAM" id="MobiDB-lite"/>
    </source>
</evidence>
<feature type="domain" description="VWFC" evidence="4">
    <location>
        <begin position="249"/>
        <end position="306"/>
    </location>
</feature>
<protein>
    <recommendedName>
        <fullName evidence="8">VWFC domain-containing protein</fullName>
    </recommendedName>
</protein>
<comment type="caution">
    <text evidence="6">The sequence shown here is derived from an EMBL/GenBank/DDBJ whole genome shotgun (WGS) entry which is preliminary data.</text>
</comment>
<dbReference type="STRING" id="947166.A0A1D1VF23"/>
<evidence type="ECO:0000313" key="7">
    <source>
        <dbReference type="Proteomes" id="UP000186922"/>
    </source>
</evidence>
<feature type="transmembrane region" description="Helical" evidence="2">
    <location>
        <begin position="760"/>
        <end position="781"/>
    </location>
</feature>
<dbReference type="Gene3D" id="2.10.70.10">
    <property type="entry name" value="Complement Module, domain 1"/>
    <property type="match status" value="1"/>
</dbReference>
<reference evidence="6 7" key="1">
    <citation type="journal article" date="2016" name="Nat. Commun.">
        <title>Extremotolerant tardigrade genome and improved radiotolerance of human cultured cells by tardigrade-unique protein.</title>
        <authorList>
            <person name="Hashimoto T."/>
            <person name="Horikawa D.D."/>
            <person name="Saito Y."/>
            <person name="Kuwahara H."/>
            <person name="Kozuka-Hata H."/>
            <person name="Shin-I T."/>
            <person name="Minakuchi Y."/>
            <person name="Ohishi K."/>
            <person name="Motoyama A."/>
            <person name="Aizu T."/>
            <person name="Enomoto A."/>
            <person name="Kondo K."/>
            <person name="Tanaka S."/>
            <person name="Hara Y."/>
            <person name="Koshikawa S."/>
            <person name="Sagara H."/>
            <person name="Miura T."/>
            <person name="Yokobori S."/>
            <person name="Miyagawa K."/>
            <person name="Suzuki Y."/>
            <person name="Kubo T."/>
            <person name="Oyama M."/>
            <person name="Kohara Y."/>
            <person name="Fujiyama A."/>
            <person name="Arakawa K."/>
            <person name="Katayama T."/>
            <person name="Toyoda A."/>
            <person name="Kunieda T."/>
        </authorList>
    </citation>
    <scope>NUCLEOTIDE SEQUENCE [LARGE SCALE GENOMIC DNA]</scope>
    <source>
        <strain evidence="6 7">YOKOZUNA-1</strain>
    </source>
</reference>
<feature type="compositionally biased region" description="Polar residues" evidence="1">
    <location>
        <begin position="469"/>
        <end position="484"/>
    </location>
</feature>
<dbReference type="SMART" id="SM00214">
    <property type="entry name" value="VWC"/>
    <property type="match status" value="4"/>
</dbReference>
<feature type="region of interest" description="Disordered" evidence="1">
    <location>
        <begin position="460"/>
        <end position="484"/>
    </location>
</feature>
<evidence type="ECO:0000313" key="6">
    <source>
        <dbReference type="EMBL" id="GAU98357.1"/>
    </source>
</evidence>